<comment type="caution">
    <text evidence="1">The sequence shown here is derived from an EMBL/GenBank/DDBJ whole genome shotgun (WGS) entry which is preliminary data.</text>
</comment>
<organism evidence="1 2">
    <name type="scientific">Mesobacillus foraminis</name>
    <dbReference type="NCBI Taxonomy" id="279826"/>
    <lineage>
        <taxon>Bacteria</taxon>
        <taxon>Bacillati</taxon>
        <taxon>Bacillota</taxon>
        <taxon>Bacilli</taxon>
        <taxon>Bacillales</taxon>
        <taxon>Bacillaceae</taxon>
        <taxon>Mesobacillus</taxon>
    </lineage>
</organism>
<gene>
    <name evidence="1" type="ORF">EV146_105164</name>
</gene>
<keyword evidence="2" id="KW-1185">Reference proteome</keyword>
<dbReference type="RefSeq" id="WP_132005323.1">
    <property type="nucleotide sequence ID" value="NZ_JABUHM010000003.1"/>
</dbReference>
<dbReference type="Proteomes" id="UP000295689">
    <property type="component" value="Unassembled WGS sequence"/>
</dbReference>
<name>A0A4R2BEV9_9BACI</name>
<dbReference type="AlphaFoldDB" id="A0A4R2BEV9"/>
<evidence type="ECO:0000313" key="1">
    <source>
        <dbReference type="EMBL" id="TCN25507.1"/>
    </source>
</evidence>
<evidence type="ECO:0000313" key="2">
    <source>
        <dbReference type="Proteomes" id="UP000295689"/>
    </source>
</evidence>
<dbReference type="EMBL" id="SLVV01000005">
    <property type="protein sequence ID" value="TCN25507.1"/>
    <property type="molecule type" value="Genomic_DNA"/>
</dbReference>
<sequence>MYSKTDNSHQSGGLKNYKKLMVVTHFLLASDLEDQYVDFLKDLLNENDPEWADFTEEILEDIQLYEITDEDIKNALKVPCIC</sequence>
<reference evidence="1 2" key="1">
    <citation type="journal article" date="2015" name="Stand. Genomic Sci.">
        <title>Genomic Encyclopedia of Bacterial and Archaeal Type Strains, Phase III: the genomes of soil and plant-associated and newly described type strains.</title>
        <authorList>
            <person name="Whitman W.B."/>
            <person name="Woyke T."/>
            <person name="Klenk H.P."/>
            <person name="Zhou Y."/>
            <person name="Lilburn T.G."/>
            <person name="Beck B.J."/>
            <person name="De Vos P."/>
            <person name="Vandamme P."/>
            <person name="Eisen J.A."/>
            <person name="Garrity G."/>
            <person name="Hugenholtz P."/>
            <person name="Kyrpides N.C."/>
        </authorList>
    </citation>
    <scope>NUCLEOTIDE SEQUENCE [LARGE SCALE GENOMIC DNA]</scope>
    <source>
        <strain evidence="1 2">CV53</strain>
    </source>
</reference>
<proteinExistence type="predicted"/>
<accession>A0A4R2BEV9</accession>
<protein>
    <submittedName>
        <fullName evidence="1">Uncharacterized protein</fullName>
    </submittedName>
</protein>